<proteinExistence type="predicted"/>
<evidence type="ECO:0000313" key="2">
    <source>
        <dbReference type="Proteomes" id="UP000789702"/>
    </source>
</evidence>
<comment type="caution">
    <text evidence="1">The sequence shown here is derived from an EMBL/GenBank/DDBJ whole genome shotgun (WGS) entry which is preliminary data.</text>
</comment>
<accession>A0ACA9N5I6</accession>
<keyword evidence="2" id="KW-1185">Reference proteome</keyword>
<name>A0ACA9N5I6_9GLOM</name>
<dbReference type="EMBL" id="CAJVPU010011992">
    <property type="protein sequence ID" value="CAG8619350.1"/>
    <property type="molecule type" value="Genomic_DNA"/>
</dbReference>
<feature type="non-terminal residue" evidence="1">
    <location>
        <position position="212"/>
    </location>
</feature>
<dbReference type="Proteomes" id="UP000789702">
    <property type="component" value="Unassembled WGS sequence"/>
</dbReference>
<sequence length="212" mass="23462">MSSSSTLAKRPPSPTDKEDVKKKKNIDAQYALELKLSEQPERPSIGSSGRKISVKTNYLRVRTLPSGSLLHYSFVVVPDVKTPLKTKIFSQLASQGSFGNTCPVFDGNSAIYTCVPLPIGDEKDTSNIQITLPAEGRMKEKTFLVTIRKVENIEMDRLMEYLKEKCLMTSQIPTCITILNTVLNYGPRKSYAVVKQGIFPSDLKESSIVLAG</sequence>
<organism evidence="1 2">
    <name type="scientific">Dentiscutata heterogama</name>
    <dbReference type="NCBI Taxonomy" id="1316150"/>
    <lineage>
        <taxon>Eukaryota</taxon>
        <taxon>Fungi</taxon>
        <taxon>Fungi incertae sedis</taxon>
        <taxon>Mucoromycota</taxon>
        <taxon>Glomeromycotina</taxon>
        <taxon>Glomeromycetes</taxon>
        <taxon>Diversisporales</taxon>
        <taxon>Gigasporaceae</taxon>
        <taxon>Dentiscutata</taxon>
    </lineage>
</organism>
<reference evidence="1" key="1">
    <citation type="submission" date="2021-06" db="EMBL/GenBank/DDBJ databases">
        <authorList>
            <person name="Kallberg Y."/>
            <person name="Tangrot J."/>
            <person name="Rosling A."/>
        </authorList>
    </citation>
    <scope>NUCLEOTIDE SEQUENCE</scope>
    <source>
        <strain evidence="1">IL203A</strain>
    </source>
</reference>
<gene>
    <name evidence="1" type="ORF">DHETER_LOCUS7950</name>
</gene>
<evidence type="ECO:0000313" key="1">
    <source>
        <dbReference type="EMBL" id="CAG8619350.1"/>
    </source>
</evidence>
<protein>
    <submittedName>
        <fullName evidence="1">7573_t:CDS:1</fullName>
    </submittedName>
</protein>